<keyword evidence="3 4" id="KW-0808">Transferase</keyword>
<accession>G7K585</accession>
<dbReference type="CDD" id="cd03784">
    <property type="entry name" value="GT1_Gtf-like"/>
    <property type="match status" value="1"/>
</dbReference>
<dbReference type="OrthoDB" id="5835829at2759"/>
<reference evidence="7" key="5">
    <citation type="journal article" date="2018" name="Nat. Plants">
        <title>Whole-genome landscape of Medicago truncatula symbiotic genes.</title>
        <authorList>
            <person name="Pecrix Y."/>
            <person name="Gamas P."/>
            <person name="Carrere S."/>
        </authorList>
    </citation>
    <scope>NUCLEOTIDE SEQUENCE</scope>
    <source>
        <tissue evidence="7">Leaves</tissue>
    </source>
</reference>
<dbReference type="Proteomes" id="UP000265566">
    <property type="component" value="Chromosome 5"/>
</dbReference>
<dbReference type="AlphaFoldDB" id="G7K585"/>
<proteinExistence type="inferred from homology"/>
<dbReference type="InterPro" id="IPR035595">
    <property type="entry name" value="UDP_glycos_trans_CS"/>
</dbReference>
<dbReference type="Pfam" id="PF00201">
    <property type="entry name" value="UDPGT"/>
    <property type="match status" value="1"/>
</dbReference>
<keyword evidence="9" id="KW-1185">Reference proteome</keyword>
<comment type="similarity">
    <text evidence="1 4">Belongs to the UDP-glycosyltransferase family.</text>
</comment>
<dbReference type="GO" id="GO:0080043">
    <property type="term" value="F:quercetin 3-O-glucosyltransferase activity"/>
    <property type="evidence" value="ECO:0000318"/>
    <property type="project" value="GO_Central"/>
</dbReference>
<dbReference type="InterPro" id="IPR002213">
    <property type="entry name" value="UDP_glucos_trans"/>
</dbReference>
<dbReference type="GO" id="GO:0010294">
    <property type="term" value="F:abscisic acid glucosyltransferase activity"/>
    <property type="evidence" value="ECO:0000318"/>
    <property type="project" value="GO_Central"/>
</dbReference>
<dbReference type="KEGG" id="mtr:11410891"/>
<dbReference type="Gene3D" id="3.40.50.2000">
    <property type="entry name" value="Glycogen Phosphorylase B"/>
    <property type="match status" value="2"/>
</dbReference>
<evidence type="ECO:0000313" key="7">
    <source>
        <dbReference type="EMBL" id="RHN53977.1"/>
    </source>
</evidence>
<dbReference type="PANTHER" id="PTHR11926:SF1264">
    <property type="entry name" value="GLYCOSYLTRANSFERASE-RELATED"/>
    <property type="match status" value="1"/>
</dbReference>
<evidence type="ECO:0000313" key="6">
    <source>
        <dbReference type="EMBL" id="AES94622.1"/>
    </source>
</evidence>
<dbReference type="Proteomes" id="UP000002051">
    <property type="component" value="Chromosome 5"/>
</dbReference>
<dbReference type="PaxDb" id="3880-AES94622"/>
<gene>
    <name evidence="8" type="primary">11410891</name>
    <name evidence="6" type="ordered locus">MTR_5g016480</name>
    <name evidence="7" type="ORF">MtrunA17_Chr5g0401721</name>
</gene>
<evidence type="ECO:0000256" key="4">
    <source>
        <dbReference type="RuleBase" id="RU003718"/>
    </source>
</evidence>
<reference evidence="8" key="3">
    <citation type="submission" date="2015-04" db="UniProtKB">
        <authorList>
            <consortium name="EnsemblPlants"/>
        </authorList>
    </citation>
    <scope>IDENTIFICATION</scope>
    <source>
        <strain evidence="8">cv. Jemalong A17</strain>
    </source>
</reference>
<dbReference type="EMBL" id="PSQE01000005">
    <property type="protein sequence ID" value="RHN53977.1"/>
    <property type="molecule type" value="Genomic_DNA"/>
</dbReference>
<evidence type="ECO:0000256" key="2">
    <source>
        <dbReference type="ARBA" id="ARBA00022676"/>
    </source>
</evidence>
<dbReference type="PANTHER" id="PTHR11926">
    <property type="entry name" value="GLUCOSYL/GLUCURONOSYL TRANSFERASES"/>
    <property type="match status" value="1"/>
</dbReference>
<dbReference type="Gramene" id="rna28952">
    <property type="protein sequence ID" value="RHN53977.1"/>
    <property type="gene ID" value="gene28952"/>
</dbReference>
<dbReference type="EC" id="2.4.1.-" evidence="5"/>
<reference evidence="6 9" key="1">
    <citation type="journal article" date="2011" name="Nature">
        <title>The Medicago genome provides insight into the evolution of rhizobial symbioses.</title>
        <authorList>
            <person name="Young N.D."/>
            <person name="Debelle F."/>
            <person name="Oldroyd G.E."/>
            <person name="Geurts R."/>
            <person name="Cannon S.B."/>
            <person name="Udvardi M.K."/>
            <person name="Benedito V.A."/>
            <person name="Mayer K.F."/>
            <person name="Gouzy J."/>
            <person name="Schoof H."/>
            <person name="Van de Peer Y."/>
            <person name="Proost S."/>
            <person name="Cook D.R."/>
            <person name="Meyers B.C."/>
            <person name="Spannagl M."/>
            <person name="Cheung F."/>
            <person name="De Mita S."/>
            <person name="Krishnakumar V."/>
            <person name="Gundlach H."/>
            <person name="Zhou S."/>
            <person name="Mudge J."/>
            <person name="Bharti A.K."/>
            <person name="Murray J.D."/>
            <person name="Naoumkina M.A."/>
            <person name="Rosen B."/>
            <person name="Silverstein K.A."/>
            <person name="Tang H."/>
            <person name="Rombauts S."/>
            <person name="Zhao P.X."/>
            <person name="Zhou P."/>
            <person name="Barbe V."/>
            <person name="Bardou P."/>
            <person name="Bechner M."/>
            <person name="Bellec A."/>
            <person name="Berger A."/>
            <person name="Berges H."/>
            <person name="Bidwell S."/>
            <person name="Bisseling T."/>
            <person name="Choisne N."/>
            <person name="Couloux A."/>
            <person name="Denny R."/>
            <person name="Deshpande S."/>
            <person name="Dai X."/>
            <person name="Doyle J.J."/>
            <person name="Dudez A.M."/>
            <person name="Farmer A.D."/>
            <person name="Fouteau S."/>
            <person name="Franken C."/>
            <person name="Gibelin C."/>
            <person name="Gish J."/>
            <person name="Goldstein S."/>
            <person name="Gonzalez A.J."/>
            <person name="Green P.J."/>
            <person name="Hallab A."/>
            <person name="Hartog M."/>
            <person name="Hua A."/>
            <person name="Humphray S.J."/>
            <person name="Jeong D.H."/>
            <person name="Jing Y."/>
            <person name="Jocker A."/>
            <person name="Kenton S.M."/>
            <person name="Kim D.J."/>
            <person name="Klee K."/>
            <person name="Lai H."/>
            <person name="Lang C."/>
            <person name="Lin S."/>
            <person name="Macmil S.L."/>
            <person name="Magdelenat G."/>
            <person name="Matthews L."/>
            <person name="McCorrison J."/>
            <person name="Monaghan E.L."/>
            <person name="Mun J.H."/>
            <person name="Najar F.Z."/>
            <person name="Nicholson C."/>
            <person name="Noirot C."/>
            <person name="O'Bleness M."/>
            <person name="Paule C.R."/>
            <person name="Poulain J."/>
            <person name="Prion F."/>
            <person name="Qin B."/>
            <person name="Qu C."/>
            <person name="Retzel E.F."/>
            <person name="Riddle C."/>
            <person name="Sallet E."/>
            <person name="Samain S."/>
            <person name="Samson N."/>
            <person name="Sanders I."/>
            <person name="Saurat O."/>
            <person name="Scarpelli C."/>
            <person name="Schiex T."/>
            <person name="Segurens B."/>
            <person name="Severin A.J."/>
            <person name="Sherrier D.J."/>
            <person name="Shi R."/>
            <person name="Sims S."/>
            <person name="Singer S.R."/>
            <person name="Sinharoy S."/>
            <person name="Sterck L."/>
            <person name="Viollet A."/>
            <person name="Wang B.B."/>
            <person name="Wang K."/>
            <person name="Wang M."/>
            <person name="Wang X."/>
            <person name="Warfsmann J."/>
            <person name="Weissenbach J."/>
            <person name="White D.D."/>
            <person name="White J.D."/>
            <person name="Wiley G.B."/>
            <person name="Wincker P."/>
            <person name="Xing Y."/>
            <person name="Yang L."/>
            <person name="Yao Z."/>
            <person name="Ying F."/>
            <person name="Zhai J."/>
            <person name="Zhou L."/>
            <person name="Zuber A."/>
            <person name="Denarie J."/>
            <person name="Dixon R.A."/>
            <person name="May G.D."/>
            <person name="Schwartz D.C."/>
            <person name="Rogers J."/>
            <person name="Quetier F."/>
            <person name="Town C.D."/>
            <person name="Roe B.A."/>
        </authorList>
    </citation>
    <scope>NUCLEOTIDE SEQUENCE [LARGE SCALE GENOMIC DNA]</scope>
    <source>
        <strain evidence="6">A17</strain>
        <strain evidence="8 9">cv. Jemalong A17</strain>
    </source>
</reference>
<evidence type="ECO:0000313" key="10">
    <source>
        <dbReference type="Proteomes" id="UP000265566"/>
    </source>
</evidence>
<protein>
    <recommendedName>
        <fullName evidence="5">Glycosyltransferase</fullName>
        <ecNumber evidence="5">2.4.1.-</ecNumber>
    </recommendedName>
</protein>
<dbReference type="PROSITE" id="PS00375">
    <property type="entry name" value="UDPGT"/>
    <property type="match status" value="1"/>
</dbReference>
<evidence type="ECO:0000313" key="9">
    <source>
        <dbReference type="Proteomes" id="UP000002051"/>
    </source>
</evidence>
<dbReference type="HOGENOM" id="CLU_001724_0_1_1"/>
<reference evidence="10" key="4">
    <citation type="journal article" date="2018" name="Nat. Plants">
        <title>Whole-genome landscape of Medicago truncatula symbiotic genes.</title>
        <authorList>
            <person name="Pecrix Y."/>
            <person name="Staton S.E."/>
            <person name="Sallet E."/>
            <person name="Lelandais-Briere C."/>
            <person name="Moreau S."/>
            <person name="Carrere S."/>
            <person name="Blein T."/>
            <person name="Jardinaud M.F."/>
            <person name="Latrasse D."/>
            <person name="Zouine M."/>
            <person name="Zahm M."/>
            <person name="Kreplak J."/>
            <person name="Mayjonade B."/>
            <person name="Satge C."/>
            <person name="Perez M."/>
            <person name="Cauet S."/>
            <person name="Marande W."/>
            <person name="Chantry-Darmon C."/>
            <person name="Lopez-Roques C."/>
            <person name="Bouchez O."/>
            <person name="Berard A."/>
            <person name="Debelle F."/>
            <person name="Munos S."/>
            <person name="Bendahmane A."/>
            <person name="Berges H."/>
            <person name="Niebel A."/>
            <person name="Buitink J."/>
            <person name="Frugier F."/>
            <person name="Benhamed M."/>
            <person name="Crespi M."/>
            <person name="Gouzy J."/>
            <person name="Gamas P."/>
        </authorList>
    </citation>
    <scope>NUCLEOTIDE SEQUENCE [LARGE SCALE GENOMIC DNA]</scope>
    <source>
        <strain evidence="10">cv. Jemalong A17</strain>
    </source>
</reference>
<sequence>MATKEEVSVMIVSNAAQGHINPTLRFANRLISKNVHVTIVTTELVQNRILNAHNVPSTTLNQQPSQNKQIQFEFFSDGLSLDFDREKNSETFINSMKTIGAKNMSTLITNLAKVRDYYCIIVDPVLLTNIENVSNELNIPVAFLWMQPCATFSISYRYFRNVNSFPDLNNPNEIVQLPGLPLLKVRDFPTYMLPSFPPHCRQIMVDMCQACDTNVKWVIANTVYEWEVEGVKSMSSLSPVYTVGPLVSDFMIGKNDVTNNNMINMWNVEDSCIDWLDNKPNSSVIYIAFGSIVVLTQKEVDNIANALKNSKKSFLWVIKPTLKGSENDATEFPKGFLEETKGRGLVVTWCNQEKVLSHPAVACFLSHCGWSSMIESVTAGVPVIGYPYWLDQPTIAKIIVKQFDNGVILNYEVNEVPSVEEIERCIKEVMEGQEAKEIKKRALDLKGSVKKALEEGGSSDKSIDQFINDVVDAHNLAKA</sequence>
<organism evidence="6 9">
    <name type="scientific">Medicago truncatula</name>
    <name type="common">Barrel medic</name>
    <name type="synonym">Medicago tribuloides</name>
    <dbReference type="NCBI Taxonomy" id="3880"/>
    <lineage>
        <taxon>Eukaryota</taxon>
        <taxon>Viridiplantae</taxon>
        <taxon>Streptophyta</taxon>
        <taxon>Embryophyta</taxon>
        <taxon>Tracheophyta</taxon>
        <taxon>Spermatophyta</taxon>
        <taxon>Magnoliopsida</taxon>
        <taxon>eudicotyledons</taxon>
        <taxon>Gunneridae</taxon>
        <taxon>Pentapetalae</taxon>
        <taxon>rosids</taxon>
        <taxon>fabids</taxon>
        <taxon>Fabales</taxon>
        <taxon>Fabaceae</taxon>
        <taxon>Papilionoideae</taxon>
        <taxon>50 kb inversion clade</taxon>
        <taxon>NPAAA clade</taxon>
        <taxon>Hologalegina</taxon>
        <taxon>IRL clade</taxon>
        <taxon>Trifolieae</taxon>
        <taxon>Medicago</taxon>
    </lineage>
</organism>
<keyword evidence="2 4" id="KW-0328">Glycosyltransferase</keyword>
<dbReference type="OMA" id="SHMAISC"/>
<dbReference type="GO" id="GO:0080044">
    <property type="term" value="F:quercetin 7-O-glucosyltransferase activity"/>
    <property type="evidence" value="ECO:0000318"/>
    <property type="project" value="GO_Central"/>
</dbReference>
<reference evidence="6 9" key="2">
    <citation type="journal article" date="2014" name="BMC Genomics">
        <title>An improved genome release (version Mt4.0) for the model legume Medicago truncatula.</title>
        <authorList>
            <person name="Tang H."/>
            <person name="Krishnakumar V."/>
            <person name="Bidwell S."/>
            <person name="Rosen B."/>
            <person name="Chan A."/>
            <person name="Zhou S."/>
            <person name="Gentzbittel L."/>
            <person name="Childs K.L."/>
            <person name="Yandell M."/>
            <person name="Gundlach H."/>
            <person name="Mayer K.F."/>
            <person name="Schwartz D.C."/>
            <person name="Town C.D."/>
        </authorList>
    </citation>
    <scope>GENOME REANNOTATION</scope>
    <source>
        <strain evidence="6">A17</strain>
        <strain evidence="8 9">cv. Jemalong A17</strain>
    </source>
</reference>
<dbReference type="SMR" id="G7K585"/>
<dbReference type="EMBL" id="CM001221">
    <property type="protein sequence ID" value="AES94622.1"/>
    <property type="molecule type" value="Genomic_DNA"/>
</dbReference>
<dbReference type="FunFam" id="3.40.50.2000:FF:000078">
    <property type="entry name" value="Glycosyltransferase"/>
    <property type="match status" value="1"/>
</dbReference>
<dbReference type="eggNOG" id="KOG1192">
    <property type="taxonomic scope" value="Eukaryota"/>
</dbReference>
<evidence type="ECO:0000256" key="1">
    <source>
        <dbReference type="ARBA" id="ARBA00009995"/>
    </source>
</evidence>
<name>G7K585_MEDTR</name>
<evidence type="ECO:0000256" key="3">
    <source>
        <dbReference type="ARBA" id="ARBA00022679"/>
    </source>
</evidence>
<evidence type="ECO:0000256" key="5">
    <source>
        <dbReference type="RuleBase" id="RU362057"/>
    </source>
</evidence>
<evidence type="ECO:0000313" key="8">
    <source>
        <dbReference type="EnsemblPlants" id="AES94622"/>
    </source>
</evidence>
<dbReference type="EnsemblPlants" id="AES94622">
    <property type="protein sequence ID" value="AES94622"/>
    <property type="gene ID" value="MTR_5g016480"/>
</dbReference>
<dbReference type="SUPFAM" id="SSF53756">
    <property type="entry name" value="UDP-Glycosyltransferase/glycogen phosphorylase"/>
    <property type="match status" value="1"/>
</dbReference>
<dbReference type="GO" id="GO:0005737">
    <property type="term" value="C:cytoplasm"/>
    <property type="evidence" value="ECO:0000318"/>
    <property type="project" value="GO_Central"/>
</dbReference>